<evidence type="ECO:0000313" key="18">
    <source>
        <dbReference type="Proteomes" id="UP001370490"/>
    </source>
</evidence>
<protein>
    <submittedName>
        <fullName evidence="17">Homeobox domain</fullName>
    </submittedName>
</protein>
<dbReference type="InterPro" id="IPR019786">
    <property type="entry name" value="Zinc_finger_PHD-type_CS"/>
</dbReference>
<keyword evidence="6" id="KW-0805">Transcription regulation</keyword>
<evidence type="ECO:0000256" key="9">
    <source>
        <dbReference type="ARBA" id="ARBA00023163"/>
    </source>
</evidence>
<dbReference type="GO" id="GO:0003677">
    <property type="term" value="F:DNA binding"/>
    <property type="evidence" value="ECO:0007669"/>
    <property type="project" value="UniProtKB-UniRule"/>
</dbReference>
<name>A0AAN8UPZ4_9MAGN</name>
<dbReference type="Gene3D" id="1.10.10.60">
    <property type="entry name" value="Homeodomain-like"/>
    <property type="match status" value="1"/>
</dbReference>
<dbReference type="GO" id="GO:0008270">
    <property type="term" value="F:zinc ion binding"/>
    <property type="evidence" value="ECO:0007669"/>
    <property type="project" value="UniProtKB-KW"/>
</dbReference>
<evidence type="ECO:0000256" key="2">
    <source>
        <dbReference type="ARBA" id="ARBA00007427"/>
    </source>
</evidence>
<sequence length="948" mass="104197">MSKAENMNVSLFLINNQARKSFSPTKSPPGNECSGSEKNLIVSENQDCMFAESRVAKCVSYEKLEGPSNHANDDTCLELGSPSLDDKKSSCIEQLGCHPGDATRNQHFGQLGPAEGEMAGKCSPENFQAVSEIPSHHLGLGATSSSFIELLEPPSTDVIVESSHEFLGQHFQKQTENIDCKHLGRNSEAAVGSLPEQLEPPSEDLTEQLEPASYDATKDSVHEQFEPTPKEATMDLSLGHLAPQSEDVAKNLKLEVLEESSGPYSMGSELGGHKDRRNFAKFQKKTYTLRSSIGSTRVLRSRLQDKPKSLVLGNQVEAFRTDGEKKRKRKTKRVRRASTDIFSKTKKHLKYLLHRMSYEQNLIDVYSGEGWKGQSLEKIKLEKELQRAASEILRCKLKIRDLFQRLDLSCAEGRLPESLFDSEGQIDSEDIFCAKCGSKDLSIDNDIILCDGACERGFHQFCLEPPLLKEQIPPGDEGWLCPGCDCKVDCFDLLNDSQGTNLDITDSCEKVFPEASSAAAAGDEQGDRLGSPSDDSEDDDYDPDSQEVDDKAQEDESTSQESNDTSASDGLRKSPLGGLCLVLPSDDSGDDDYDPNAPDLDEQINQESSSSDFTSDSEDLTAALIDVRLLGQDECPLPLSSSTGSFKGSRKKFNLVGKKKDPSKDEMLSLFSDFDKDNSSSVSGKRRVERLDYKKLHDEAYANDPSSSSDDEEWLDTSTPGRTKNDSSEASLRTPHGNNVMNSMDRRRRQNELEDTPQSRTRKKLNLNGTANSGAGSNNGCSERTSGAKSITRSAYRRLGEAVTQKLYESFKENQYPDRATKENLSEALGITVRQVSKWFENARWSFNHPAGTQASAIKKCVENIVNPLPEEGGILADPVPEVATRAALNEKAHQATSRKRKAKVQDEAADQTSSTGKTPVQGTSFDIPNVGVRKSGRIQARAKGNGT</sequence>
<feature type="region of interest" description="Disordered" evidence="14">
    <location>
        <begin position="634"/>
        <end position="789"/>
    </location>
</feature>
<keyword evidence="18" id="KW-1185">Reference proteome</keyword>
<evidence type="ECO:0000256" key="12">
    <source>
        <dbReference type="PROSITE-ProRule" id="PRU00146"/>
    </source>
</evidence>
<dbReference type="SUPFAM" id="SSF57903">
    <property type="entry name" value="FYVE/PHD zinc finger"/>
    <property type="match status" value="1"/>
</dbReference>
<evidence type="ECO:0000256" key="13">
    <source>
        <dbReference type="RuleBase" id="RU000682"/>
    </source>
</evidence>
<dbReference type="FunFam" id="3.30.40.10:FF:000650">
    <property type="entry name" value="Homeobox protein HAT3.1"/>
    <property type="match status" value="1"/>
</dbReference>
<feature type="compositionally biased region" description="Acidic residues" evidence="14">
    <location>
        <begin position="587"/>
        <end position="604"/>
    </location>
</feature>
<feature type="compositionally biased region" description="Polar residues" evidence="14">
    <location>
        <begin position="911"/>
        <end position="927"/>
    </location>
</feature>
<keyword evidence="4 12" id="KW-0863">Zinc-finger</keyword>
<dbReference type="InterPro" id="IPR045876">
    <property type="entry name" value="PRHA-like_PHD-finger"/>
</dbReference>
<feature type="region of interest" description="Disordered" evidence="14">
    <location>
        <begin position="515"/>
        <end position="617"/>
    </location>
</feature>
<dbReference type="CDD" id="cd00086">
    <property type="entry name" value="homeodomain"/>
    <property type="match status" value="1"/>
</dbReference>
<feature type="compositionally biased region" description="Polar residues" evidence="14">
    <location>
        <begin position="716"/>
        <end position="742"/>
    </location>
</feature>
<evidence type="ECO:0000256" key="10">
    <source>
        <dbReference type="ARBA" id="ARBA00023242"/>
    </source>
</evidence>
<evidence type="ECO:0000313" key="17">
    <source>
        <dbReference type="EMBL" id="KAK6915801.1"/>
    </source>
</evidence>
<evidence type="ECO:0000256" key="3">
    <source>
        <dbReference type="ARBA" id="ARBA00022723"/>
    </source>
</evidence>
<dbReference type="CDD" id="cd15504">
    <property type="entry name" value="PHD_PRHA_like"/>
    <property type="match status" value="1"/>
</dbReference>
<feature type="compositionally biased region" description="Low complexity" evidence="14">
    <location>
        <begin position="766"/>
        <end position="780"/>
    </location>
</feature>
<dbReference type="InterPro" id="IPR011011">
    <property type="entry name" value="Znf_FYVE_PHD"/>
</dbReference>
<dbReference type="Pfam" id="PF00046">
    <property type="entry name" value="Homeodomain"/>
    <property type="match status" value="1"/>
</dbReference>
<dbReference type="PROSITE" id="PS50016">
    <property type="entry name" value="ZF_PHD_2"/>
    <property type="match status" value="1"/>
</dbReference>
<dbReference type="InterPro" id="IPR019787">
    <property type="entry name" value="Znf_PHD-finger"/>
</dbReference>
<dbReference type="GO" id="GO:0045814">
    <property type="term" value="P:negative regulation of gene expression, epigenetic"/>
    <property type="evidence" value="ECO:0007669"/>
    <property type="project" value="TreeGrafter"/>
</dbReference>
<proteinExistence type="inferred from homology"/>
<comment type="similarity">
    <text evidence="2">Belongs to the PHD-associated homeobox family.</text>
</comment>
<dbReference type="EMBL" id="JBAMMX010000024">
    <property type="protein sequence ID" value="KAK6915801.1"/>
    <property type="molecule type" value="Genomic_DNA"/>
</dbReference>
<evidence type="ECO:0000256" key="14">
    <source>
        <dbReference type="SAM" id="MobiDB-lite"/>
    </source>
</evidence>
<dbReference type="InterPro" id="IPR013083">
    <property type="entry name" value="Znf_RING/FYVE/PHD"/>
</dbReference>
<keyword evidence="8 11" id="KW-0371">Homeobox</keyword>
<feature type="domain" description="PHD-type" evidence="15">
    <location>
        <begin position="430"/>
        <end position="487"/>
    </location>
</feature>
<evidence type="ECO:0000256" key="8">
    <source>
        <dbReference type="ARBA" id="ARBA00023155"/>
    </source>
</evidence>
<dbReference type="SMART" id="SM00389">
    <property type="entry name" value="HOX"/>
    <property type="match status" value="1"/>
</dbReference>
<evidence type="ECO:0000259" key="16">
    <source>
        <dbReference type="PROSITE" id="PS50071"/>
    </source>
</evidence>
<dbReference type="PANTHER" id="PTHR12628">
    <property type="entry name" value="POLYCOMB-LIKE TRANSCRIPTION FACTOR"/>
    <property type="match status" value="1"/>
</dbReference>
<dbReference type="PROSITE" id="PS01359">
    <property type="entry name" value="ZF_PHD_1"/>
    <property type="match status" value="1"/>
</dbReference>
<evidence type="ECO:0000256" key="4">
    <source>
        <dbReference type="ARBA" id="ARBA00022771"/>
    </source>
</evidence>
<accession>A0AAN8UPZ4</accession>
<evidence type="ECO:0000256" key="11">
    <source>
        <dbReference type="PROSITE-ProRule" id="PRU00108"/>
    </source>
</evidence>
<evidence type="ECO:0000256" key="1">
    <source>
        <dbReference type="ARBA" id="ARBA00004123"/>
    </source>
</evidence>
<evidence type="ECO:0000259" key="15">
    <source>
        <dbReference type="PROSITE" id="PS50016"/>
    </source>
</evidence>
<feature type="compositionally biased region" description="Basic and acidic residues" evidence="14">
    <location>
        <begin position="689"/>
        <end position="700"/>
    </location>
</feature>
<dbReference type="Proteomes" id="UP001370490">
    <property type="component" value="Unassembled WGS sequence"/>
</dbReference>
<dbReference type="InterPro" id="IPR001965">
    <property type="entry name" value="Znf_PHD"/>
</dbReference>
<feature type="compositionally biased region" description="Polar residues" evidence="14">
    <location>
        <begin position="559"/>
        <end position="568"/>
    </location>
</feature>
<keyword evidence="9" id="KW-0804">Transcription</keyword>
<comment type="subcellular location">
    <subcellularLocation>
        <location evidence="1 11 13">Nucleus</location>
    </subcellularLocation>
</comment>
<dbReference type="InterPro" id="IPR001356">
    <property type="entry name" value="HD"/>
</dbReference>
<keyword evidence="7 11" id="KW-0238">DNA-binding</keyword>
<organism evidence="17 18">
    <name type="scientific">Dillenia turbinata</name>
    <dbReference type="NCBI Taxonomy" id="194707"/>
    <lineage>
        <taxon>Eukaryota</taxon>
        <taxon>Viridiplantae</taxon>
        <taxon>Streptophyta</taxon>
        <taxon>Embryophyta</taxon>
        <taxon>Tracheophyta</taxon>
        <taxon>Spermatophyta</taxon>
        <taxon>Magnoliopsida</taxon>
        <taxon>eudicotyledons</taxon>
        <taxon>Gunneridae</taxon>
        <taxon>Pentapetalae</taxon>
        <taxon>Dilleniales</taxon>
        <taxon>Dilleniaceae</taxon>
        <taxon>Dillenia</taxon>
    </lineage>
</organism>
<keyword evidence="3" id="KW-0479">Metal-binding</keyword>
<keyword evidence="5" id="KW-0862">Zinc</keyword>
<feature type="domain" description="Homeobox" evidence="16">
    <location>
        <begin position="790"/>
        <end position="850"/>
    </location>
</feature>
<evidence type="ECO:0000256" key="5">
    <source>
        <dbReference type="ARBA" id="ARBA00022833"/>
    </source>
</evidence>
<feature type="compositionally biased region" description="Acidic residues" evidence="14">
    <location>
        <begin position="534"/>
        <end position="558"/>
    </location>
</feature>
<comment type="caution">
    <text evidence="17">The sequence shown here is derived from an EMBL/GenBank/DDBJ whole genome shotgun (WGS) entry which is preliminary data.</text>
</comment>
<dbReference type="AlphaFoldDB" id="A0AAN8UPZ4"/>
<evidence type="ECO:0000256" key="6">
    <source>
        <dbReference type="ARBA" id="ARBA00023015"/>
    </source>
</evidence>
<feature type="DNA-binding region" description="Homeobox" evidence="11">
    <location>
        <begin position="792"/>
        <end position="851"/>
    </location>
</feature>
<keyword evidence="10 11" id="KW-0539">Nucleus</keyword>
<dbReference type="GO" id="GO:0003682">
    <property type="term" value="F:chromatin binding"/>
    <property type="evidence" value="ECO:0007669"/>
    <property type="project" value="TreeGrafter"/>
</dbReference>
<dbReference type="SMART" id="SM00249">
    <property type="entry name" value="PHD"/>
    <property type="match status" value="1"/>
</dbReference>
<feature type="compositionally biased region" description="Basic and acidic residues" evidence="14">
    <location>
        <begin position="658"/>
        <end position="678"/>
    </location>
</feature>
<dbReference type="Pfam" id="PF00628">
    <property type="entry name" value="PHD"/>
    <property type="match status" value="1"/>
</dbReference>
<evidence type="ECO:0000256" key="7">
    <source>
        <dbReference type="ARBA" id="ARBA00023125"/>
    </source>
</evidence>
<dbReference type="PROSITE" id="PS50071">
    <property type="entry name" value="HOMEOBOX_2"/>
    <property type="match status" value="1"/>
</dbReference>
<dbReference type="GO" id="GO:0005634">
    <property type="term" value="C:nucleus"/>
    <property type="evidence" value="ECO:0007669"/>
    <property type="project" value="UniProtKB-SubCell"/>
</dbReference>
<reference evidence="17 18" key="1">
    <citation type="submission" date="2023-12" db="EMBL/GenBank/DDBJ databases">
        <title>A high-quality genome assembly for Dillenia turbinata (Dilleniales).</title>
        <authorList>
            <person name="Chanderbali A."/>
        </authorList>
    </citation>
    <scope>NUCLEOTIDE SEQUENCE [LARGE SCALE GENOMIC DNA]</scope>
    <source>
        <strain evidence="17">LSX21</strain>
        <tissue evidence="17">Leaf</tissue>
    </source>
</reference>
<dbReference type="SUPFAM" id="SSF46689">
    <property type="entry name" value="Homeodomain-like"/>
    <property type="match status" value="1"/>
</dbReference>
<dbReference type="Gene3D" id="3.30.40.10">
    <property type="entry name" value="Zinc/RING finger domain, C3HC4 (zinc finger)"/>
    <property type="match status" value="1"/>
</dbReference>
<gene>
    <name evidence="17" type="ORF">RJ641_018662</name>
</gene>
<dbReference type="InterPro" id="IPR009057">
    <property type="entry name" value="Homeodomain-like_sf"/>
</dbReference>
<dbReference type="PANTHER" id="PTHR12628:SF13">
    <property type="entry name" value="HOMEOBOX PROTEIN HAT3.1"/>
    <property type="match status" value="1"/>
</dbReference>
<feature type="region of interest" description="Disordered" evidence="14">
    <location>
        <begin position="890"/>
        <end position="948"/>
    </location>
</feature>